<sequence length="208" mass="23626">MKKIFYFIRHGQTDLNRRGIVQGRGVNSPLNDTGREQAQAFFDAYKDIPFDKVYISTLLRTKETVQSFLDLGIPSEELIGLDEISWGVYEGKEQDETIMAGFNQVVAAWRAGDLDLGIEAGESPNALVERQKEAIAHMLKQHDEETVLVCMHGRALRIMLCHLTNIPVNLMDDFPHTNTALYVLEYSDDVFTIIDHYNIKHLEELGDA</sequence>
<evidence type="ECO:0000313" key="2">
    <source>
        <dbReference type="Proteomes" id="UP000192980"/>
    </source>
</evidence>
<dbReference type="STRING" id="561061.SAMN05660862_1113"/>
<dbReference type="Pfam" id="PF00300">
    <property type="entry name" value="His_Phos_1"/>
    <property type="match status" value="1"/>
</dbReference>
<dbReference type="CDD" id="cd07067">
    <property type="entry name" value="HP_PGM_like"/>
    <property type="match status" value="1"/>
</dbReference>
<dbReference type="AlphaFoldDB" id="A0A1X7IQR6"/>
<protein>
    <submittedName>
        <fullName evidence="1">Probable phosphoglycerate mutase</fullName>
    </submittedName>
</protein>
<evidence type="ECO:0000313" key="1">
    <source>
        <dbReference type="EMBL" id="SMG16786.1"/>
    </source>
</evidence>
<dbReference type="SUPFAM" id="SSF53254">
    <property type="entry name" value="Phosphoglycerate mutase-like"/>
    <property type="match status" value="1"/>
</dbReference>
<keyword evidence="2" id="KW-1185">Reference proteome</keyword>
<dbReference type="GO" id="GO:0016791">
    <property type="term" value="F:phosphatase activity"/>
    <property type="evidence" value="ECO:0007669"/>
    <property type="project" value="TreeGrafter"/>
</dbReference>
<dbReference type="SMART" id="SM00855">
    <property type="entry name" value="PGAM"/>
    <property type="match status" value="1"/>
</dbReference>
<dbReference type="OrthoDB" id="9782128at2"/>
<dbReference type="InterPro" id="IPR029033">
    <property type="entry name" value="His_PPase_superfam"/>
</dbReference>
<dbReference type="RefSeq" id="WP_085471918.1">
    <property type="nucleotide sequence ID" value="NZ_CP038029.1"/>
</dbReference>
<dbReference type="EMBL" id="FXAU01000001">
    <property type="protein sequence ID" value="SMG16786.1"/>
    <property type="molecule type" value="Genomic_DNA"/>
</dbReference>
<dbReference type="PANTHER" id="PTHR48100">
    <property type="entry name" value="BROAD-SPECIFICITY PHOSPHATASE YOR283W-RELATED"/>
    <property type="match status" value="1"/>
</dbReference>
<dbReference type="Gene3D" id="3.40.50.1240">
    <property type="entry name" value="Phosphoglycerate mutase-like"/>
    <property type="match status" value="1"/>
</dbReference>
<gene>
    <name evidence="1" type="ORF">SAMN05660862_1113</name>
</gene>
<name>A0A1X7IQR6_9SPHI</name>
<dbReference type="InterPro" id="IPR050275">
    <property type="entry name" value="PGM_Phosphatase"/>
</dbReference>
<dbReference type="PIRSF" id="PIRSF000709">
    <property type="entry name" value="6PFK_2-Ptase"/>
    <property type="match status" value="1"/>
</dbReference>
<dbReference type="Proteomes" id="UP000192980">
    <property type="component" value="Unassembled WGS sequence"/>
</dbReference>
<organism evidence="1 2">
    <name type="scientific">Sphingobacterium psychroaquaticum</name>
    <dbReference type="NCBI Taxonomy" id="561061"/>
    <lineage>
        <taxon>Bacteria</taxon>
        <taxon>Pseudomonadati</taxon>
        <taxon>Bacteroidota</taxon>
        <taxon>Sphingobacteriia</taxon>
        <taxon>Sphingobacteriales</taxon>
        <taxon>Sphingobacteriaceae</taxon>
        <taxon>Sphingobacterium</taxon>
    </lineage>
</organism>
<dbReference type="PANTHER" id="PTHR48100:SF15">
    <property type="entry name" value="SEDOHEPTULOSE 1,7-BISPHOSPHATASE"/>
    <property type="match status" value="1"/>
</dbReference>
<dbReference type="InterPro" id="IPR013078">
    <property type="entry name" value="His_Pase_superF_clade-1"/>
</dbReference>
<proteinExistence type="predicted"/>
<reference evidence="1 2" key="1">
    <citation type="submission" date="2017-04" db="EMBL/GenBank/DDBJ databases">
        <authorList>
            <person name="Afonso C.L."/>
            <person name="Miller P.J."/>
            <person name="Scott M.A."/>
            <person name="Spackman E."/>
            <person name="Goraichik I."/>
            <person name="Dimitrov K.M."/>
            <person name="Suarez D.L."/>
            <person name="Swayne D.E."/>
        </authorList>
    </citation>
    <scope>NUCLEOTIDE SEQUENCE [LARGE SCALE GENOMIC DNA]</scope>
    <source>
        <strain evidence="1 2">DSM 22418</strain>
    </source>
</reference>
<accession>A0A1X7IQR6</accession>